<feature type="compositionally biased region" description="Basic and acidic residues" evidence="3">
    <location>
        <begin position="187"/>
        <end position="205"/>
    </location>
</feature>
<feature type="region of interest" description="Disordered" evidence="3">
    <location>
        <begin position="179"/>
        <end position="205"/>
    </location>
</feature>
<evidence type="ECO:0000313" key="6">
    <source>
        <dbReference type="EMBL" id="MPM38471.1"/>
    </source>
</evidence>
<dbReference type="InterPro" id="IPR050570">
    <property type="entry name" value="Cell_wall_metabolism_enzyme"/>
</dbReference>
<feature type="coiled-coil region" evidence="2">
    <location>
        <begin position="35"/>
        <end position="76"/>
    </location>
</feature>
<reference evidence="6" key="1">
    <citation type="submission" date="2019-08" db="EMBL/GenBank/DDBJ databases">
        <authorList>
            <person name="Kucharzyk K."/>
            <person name="Murdoch R.W."/>
            <person name="Higgins S."/>
            <person name="Loffler F."/>
        </authorList>
    </citation>
    <scope>NUCLEOTIDE SEQUENCE</scope>
</reference>
<evidence type="ECO:0000256" key="3">
    <source>
        <dbReference type="SAM" id="MobiDB-lite"/>
    </source>
</evidence>
<dbReference type="InterPro" id="IPR057309">
    <property type="entry name" value="PcsB_CC"/>
</dbReference>
<dbReference type="InterPro" id="IPR011055">
    <property type="entry name" value="Dup_hybrid_motif"/>
</dbReference>
<feature type="domain" description="M23ase beta-sheet core" evidence="4">
    <location>
        <begin position="295"/>
        <end position="390"/>
    </location>
</feature>
<name>A0A644ZF03_9ZZZZ</name>
<dbReference type="Pfam" id="PF01551">
    <property type="entry name" value="Peptidase_M23"/>
    <property type="match status" value="1"/>
</dbReference>
<evidence type="ECO:0000259" key="5">
    <source>
        <dbReference type="Pfam" id="PF24568"/>
    </source>
</evidence>
<dbReference type="InterPro" id="IPR016047">
    <property type="entry name" value="M23ase_b-sheet_dom"/>
</dbReference>
<dbReference type="Gene3D" id="2.70.70.10">
    <property type="entry name" value="Glucose Permease (Domain IIA)"/>
    <property type="match status" value="1"/>
</dbReference>
<comment type="caution">
    <text evidence="6">The sequence shown here is derived from an EMBL/GenBank/DDBJ whole genome shotgun (WGS) entry which is preliminary data.</text>
</comment>
<dbReference type="Pfam" id="PF24568">
    <property type="entry name" value="CC_PcsB"/>
    <property type="match status" value="1"/>
</dbReference>
<dbReference type="SUPFAM" id="SSF51261">
    <property type="entry name" value="Duplicated hybrid motif"/>
    <property type="match status" value="1"/>
</dbReference>
<keyword evidence="1" id="KW-0732">Signal</keyword>
<dbReference type="CDD" id="cd12797">
    <property type="entry name" value="M23_peptidase"/>
    <property type="match status" value="1"/>
</dbReference>
<dbReference type="PANTHER" id="PTHR21666:SF270">
    <property type="entry name" value="MUREIN HYDROLASE ACTIVATOR ENVC"/>
    <property type="match status" value="1"/>
</dbReference>
<evidence type="ECO:0000259" key="4">
    <source>
        <dbReference type="Pfam" id="PF01551"/>
    </source>
</evidence>
<dbReference type="PANTHER" id="PTHR21666">
    <property type="entry name" value="PEPTIDASE-RELATED"/>
    <property type="match status" value="1"/>
</dbReference>
<dbReference type="Gene3D" id="6.10.250.3150">
    <property type="match status" value="1"/>
</dbReference>
<sequence>MRRMKRIAAGLMALAVICTAAVLPQPVSAVTQADIDALKGDASDLTGQKKALQEKLASLSDDKAEVMQKKELLDQQIAVQVKEISNVESQISTYGELITQTQAELADAQEREAAQYQLFCRRVRAMEEEGTVSYWSVLFKADSFTDLLDRLDAVNEIMDADQAVIDQLKALQDEISQKEASLQSSKADSEAAKTDLESKKSALESQRKQANQLIQQLASNQDETEAAIDGLEEEEEAIQKRIQDLSRKLAEEQAAASGGKVSNAALGGYIWPVDSHYITSTFGGRASPGGIGSTNHKGVDIGKVGYTTTVHAAKAGTVIVAQRSSSYGNYVVISHGSGNTTLYGHMSSLSVSAGTYVNQGDAIGITGSTGNSTGPHLHFEISENGVRINPLKYLTGYTLAG</sequence>
<proteinExistence type="predicted"/>
<evidence type="ECO:0000256" key="1">
    <source>
        <dbReference type="ARBA" id="ARBA00022729"/>
    </source>
</evidence>
<dbReference type="GO" id="GO:0004222">
    <property type="term" value="F:metalloendopeptidase activity"/>
    <property type="evidence" value="ECO:0007669"/>
    <property type="project" value="TreeGrafter"/>
</dbReference>
<evidence type="ECO:0000256" key="2">
    <source>
        <dbReference type="SAM" id="Coils"/>
    </source>
</evidence>
<gene>
    <name evidence="6" type="primary">smc_35</name>
    <name evidence="6" type="ORF">SDC9_85100</name>
</gene>
<dbReference type="EMBL" id="VSSQ01008297">
    <property type="protein sequence ID" value="MPM38471.1"/>
    <property type="molecule type" value="Genomic_DNA"/>
</dbReference>
<accession>A0A644ZF03</accession>
<organism evidence="6">
    <name type="scientific">bioreactor metagenome</name>
    <dbReference type="NCBI Taxonomy" id="1076179"/>
    <lineage>
        <taxon>unclassified sequences</taxon>
        <taxon>metagenomes</taxon>
        <taxon>ecological metagenomes</taxon>
    </lineage>
</organism>
<feature type="domain" description="Peptidoglycan hydrolase PcsB coiled-coil" evidence="5">
    <location>
        <begin position="107"/>
        <end position="178"/>
    </location>
</feature>
<dbReference type="AlphaFoldDB" id="A0A644ZF03"/>
<protein>
    <submittedName>
        <fullName evidence="6">Chromosome partition protein Smc</fullName>
    </submittedName>
</protein>
<keyword evidence="2" id="KW-0175">Coiled coil</keyword>